<dbReference type="EMBL" id="JABAIM010000004">
    <property type="protein sequence ID" value="NLR76448.1"/>
    <property type="molecule type" value="Genomic_DNA"/>
</dbReference>
<evidence type="ECO:0000313" key="4">
    <source>
        <dbReference type="Proteomes" id="UP000587991"/>
    </source>
</evidence>
<dbReference type="PANTHER" id="PTHR30160">
    <property type="entry name" value="TETRAACYLDISACCHARIDE 4'-KINASE-RELATED"/>
    <property type="match status" value="1"/>
</dbReference>
<dbReference type="Pfam" id="PF01075">
    <property type="entry name" value="Glyco_transf_9"/>
    <property type="match status" value="1"/>
</dbReference>
<evidence type="ECO:0000256" key="1">
    <source>
        <dbReference type="ARBA" id="ARBA00022676"/>
    </source>
</evidence>
<dbReference type="InterPro" id="IPR002201">
    <property type="entry name" value="Glyco_trans_9"/>
</dbReference>
<dbReference type="Gene3D" id="3.40.50.2000">
    <property type="entry name" value="Glycogen Phosphorylase B"/>
    <property type="match status" value="2"/>
</dbReference>
<name>A0A847SGQ6_9NEIS</name>
<dbReference type="CDD" id="cd03789">
    <property type="entry name" value="GT9_LPS_heptosyltransferase"/>
    <property type="match status" value="1"/>
</dbReference>
<reference evidence="3 4" key="1">
    <citation type="submission" date="2020-04" db="EMBL/GenBank/DDBJ databases">
        <title>Draft genome of Leeia sp. IMCC25680.</title>
        <authorList>
            <person name="Song J."/>
            <person name="Cho J.-C."/>
        </authorList>
    </citation>
    <scope>NUCLEOTIDE SEQUENCE [LARGE SCALE GENOMIC DNA]</scope>
    <source>
        <strain evidence="3 4">IMCC25680</strain>
    </source>
</reference>
<accession>A0A847SGQ6</accession>
<keyword evidence="2 3" id="KW-0808">Transferase</keyword>
<dbReference type="AlphaFoldDB" id="A0A847SGQ6"/>
<dbReference type="PANTHER" id="PTHR30160:SF1">
    <property type="entry name" value="LIPOPOLYSACCHARIDE 1,2-N-ACETYLGLUCOSAMINETRANSFERASE-RELATED"/>
    <property type="match status" value="1"/>
</dbReference>
<protein>
    <submittedName>
        <fullName evidence="3">Putative lipopolysaccharide heptosyltransferase III</fullName>
    </submittedName>
</protein>
<dbReference type="SUPFAM" id="SSF53756">
    <property type="entry name" value="UDP-Glycosyltransferase/glycogen phosphorylase"/>
    <property type="match status" value="1"/>
</dbReference>
<dbReference type="Proteomes" id="UP000587991">
    <property type="component" value="Unassembled WGS sequence"/>
</dbReference>
<dbReference type="NCBIfam" id="TIGR02201">
    <property type="entry name" value="heptsyl_trn_III"/>
    <property type="match status" value="1"/>
</dbReference>
<dbReference type="InterPro" id="IPR051199">
    <property type="entry name" value="LPS_LOS_Heptosyltrfase"/>
</dbReference>
<comment type="caution">
    <text evidence="3">The sequence shown here is derived from an EMBL/GenBank/DDBJ whole genome shotgun (WGS) entry which is preliminary data.</text>
</comment>
<organism evidence="3 4">
    <name type="scientific">Leeia aquatica</name>
    <dbReference type="NCBI Taxonomy" id="2725557"/>
    <lineage>
        <taxon>Bacteria</taxon>
        <taxon>Pseudomonadati</taxon>
        <taxon>Pseudomonadota</taxon>
        <taxon>Betaproteobacteria</taxon>
        <taxon>Neisseriales</taxon>
        <taxon>Leeiaceae</taxon>
        <taxon>Leeia</taxon>
    </lineage>
</organism>
<keyword evidence="1" id="KW-0328">Glycosyltransferase</keyword>
<dbReference type="GO" id="GO:0009244">
    <property type="term" value="P:lipopolysaccharide core region biosynthetic process"/>
    <property type="evidence" value="ECO:0007669"/>
    <property type="project" value="TreeGrafter"/>
</dbReference>
<evidence type="ECO:0000256" key="2">
    <source>
        <dbReference type="ARBA" id="ARBA00022679"/>
    </source>
</evidence>
<proteinExistence type="predicted"/>
<dbReference type="InterPro" id="IPR011916">
    <property type="entry name" value="LipoPS_heptosylTferase-III"/>
</dbReference>
<dbReference type="RefSeq" id="WP_168878127.1">
    <property type="nucleotide sequence ID" value="NZ_JABAIM010000004.1"/>
</dbReference>
<keyword evidence="4" id="KW-1185">Reference proteome</keyword>
<evidence type="ECO:0000313" key="3">
    <source>
        <dbReference type="EMBL" id="NLR76448.1"/>
    </source>
</evidence>
<sequence>MPELHTVATPFRVAPADAVDFSTLRRVLLVKLRHHGDVLLASPVPQVLKNHFPQLEIDALVYADTAPMLQDHPALSQLHLIERQGKRQGLLRWLRQEWQLWRTLRSRQYDLLIHLTDGRRGAWLARWLGARYSVAQRTGKRGWKKAFTHLFTTARKGNSRHTVEYHLDALRRLGLYPDEQERKLVLQPGTAATARVGEVLHGLGLSPKGFLHIHPPSRWLFKCWSVEQMAALIDRLTAEGWPVVLTGAPNDAERALNAAIQQRLSRPVHDLTGQLSLRELAALTAGARLFIGVDSAPMHMAAAMATPTVALFGPSGDIEWAPWQVPARVLVSHHACRPCGHDGCGGGKRSECLTALSVEQVHQAVQSLLAME</sequence>
<gene>
    <name evidence="3" type="primary">rfaQ</name>
    <name evidence="3" type="ORF">HF682_14875</name>
</gene>
<dbReference type="GO" id="GO:0005829">
    <property type="term" value="C:cytosol"/>
    <property type="evidence" value="ECO:0007669"/>
    <property type="project" value="TreeGrafter"/>
</dbReference>
<dbReference type="GO" id="GO:0008713">
    <property type="term" value="F:ADP-heptose-lipopolysaccharide heptosyltransferase activity"/>
    <property type="evidence" value="ECO:0007669"/>
    <property type="project" value="TreeGrafter"/>
</dbReference>